<dbReference type="Pfam" id="PF00037">
    <property type="entry name" value="Fer4"/>
    <property type="match status" value="1"/>
</dbReference>
<dbReference type="InterPro" id="IPR007197">
    <property type="entry name" value="rSAM"/>
</dbReference>
<dbReference type="InterPro" id="IPR017900">
    <property type="entry name" value="4Fe4S_Fe_S_CS"/>
</dbReference>
<dbReference type="PROSITE" id="PS00198">
    <property type="entry name" value="4FE4S_FER_1"/>
    <property type="match status" value="1"/>
</dbReference>
<dbReference type="NCBIfam" id="TIGR02494">
    <property type="entry name" value="PFLE_PFLC"/>
    <property type="match status" value="1"/>
</dbReference>
<dbReference type="PANTHER" id="PTHR30352">
    <property type="entry name" value="PYRUVATE FORMATE-LYASE-ACTIVATING ENZYME"/>
    <property type="match status" value="1"/>
</dbReference>
<feature type="domain" description="4Fe-4S ferredoxin-type" evidence="10">
    <location>
        <begin position="55"/>
        <end position="84"/>
    </location>
</feature>
<dbReference type="InterPro" id="IPR012839">
    <property type="entry name" value="Organic_radical_activase"/>
</dbReference>
<evidence type="ECO:0000313" key="13">
    <source>
        <dbReference type="Proteomes" id="UP001209681"/>
    </source>
</evidence>
<dbReference type="SUPFAM" id="SSF54862">
    <property type="entry name" value="4Fe-4S ferredoxins"/>
    <property type="match status" value="1"/>
</dbReference>
<keyword evidence="13" id="KW-1185">Reference proteome</keyword>
<evidence type="ECO:0000256" key="1">
    <source>
        <dbReference type="ARBA" id="ARBA00001966"/>
    </source>
</evidence>
<organism evidence="12 13">
    <name type="scientific">Desulfobotulus pelophilus</name>
    <dbReference type="NCBI Taxonomy" id="2823377"/>
    <lineage>
        <taxon>Bacteria</taxon>
        <taxon>Pseudomonadati</taxon>
        <taxon>Thermodesulfobacteriota</taxon>
        <taxon>Desulfobacteria</taxon>
        <taxon>Desulfobacterales</taxon>
        <taxon>Desulfobacteraceae</taxon>
        <taxon>Desulfobotulus</taxon>
    </lineage>
</organism>
<dbReference type="PANTHER" id="PTHR30352:SF4">
    <property type="entry name" value="PYRUVATE FORMATE-LYASE 2-ACTIVATING ENZYME"/>
    <property type="match status" value="1"/>
</dbReference>
<dbReference type="InterPro" id="IPR001989">
    <property type="entry name" value="Radical_activat_CS"/>
</dbReference>
<keyword evidence="9" id="KW-0411">Iron-sulfur</keyword>
<dbReference type="RefSeq" id="WP_265425779.1">
    <property type="nucleotide sequence ID" value="NZ_JAPFPW010000017.1"/>
</dbReference>
<evidence type="ECO:0000256" key="6">
    <source>
        <dbReference type="ARBA" id="ARBA00022723"/>
    </source>
</evidence>
<feature type="domain" description="Radical SAM core" evidence="11">
    <location>
        <begin position="24"/>
        <end position="303"/>
    </location>
</feature>
<dbReference type="PROSITE" id="PS51379">
    <property type="entry name" value="4FE4S_FER_2"/>
    <property type="match status" value="1"/>
</dbReference>
<evidence type="ECO:0000256" key="8">
    <source>
        <dbReference type="ARBA" id="ARBA00023004"/>
    </source>
</evidence>
<dbReference type="InterPro" id="IPR040074">
    <property type="entry name" value="BssD/PflA/YjjW"/>
</dbReference>
<evidence type="ECO:0000256" key="5">
    <source>
        <dbReference type="ARBA" id="ARBA00022691"/>
    </source>
</evidence>
<dbReference type="PROSITE" id="PS51918">
    <property type="entry name" value="RADICAL_SAM"/>
    <property type="match status" value="1"/>
</dbReference>
<reference evidence="12 13" key="1">
    <citation type="submission" date="2022-11" db="EMBL/GenBank/DDBJ databases">
        <title>Desulfobotulus tamanensis H1 sp. nov. - anaerobic, alkaliphilic, sulphate reducing bacterium isolated from terrestrial mud volcano.</title>
        <authorList>
            <person name="Frolova A."/>
            <person name="Merkel A.Y."/>
            <person name="Slobodkin A.I."/>
        </authorList>
    </citation>
    <scope>NUCLEOTIDE SEQUENCE [LARGE SCALE GENOMIC DNA]</scope>
    <source>
        <strain evidence="12 13">H1</strain>
    </source>
</reference>
<evidence type="ECO:0000259" key="11">
    <source>
        <dbReference type="PROSITE" id="PS51918"/>
    </source>
</evidence>
<dbReference type="Gene3D" id="3.30.70.20">
    <property type="match status" value="1"/>
</dbReference>
<proteinExistence type="inferred from homology"/>
<name>A0ABT3NBL6_9BACT</name>
<keyword evidence="8" id="KW-0408">Iron</keyword>
<gene>
    <name evidence="12" type="ORF">OOT00_12810</name>
</gene>
<dbReference type="InterPro" id="IPR058240">
    <property type="entry name" value="rSAM_sf"/>
</dbReference>
<evidence type="ECO:0000256" key="2">
    <source>
        <dbReference type="ARBA" id="ARBA00009777"/>
    </source>
</evidence>
<dbReference type="SFLD" id="SFLDG01066">
    <property type="entry name" value="organic_radical-activating_enz"/>
    <property type="match status" value="1"/>
</dbReference>
<dbReference type="SFLD" id="SFLDG01118">
    <property type="entry name" value="activating_enzymes__group_2"/>
    <property type="match status" value="1"/>
</dbReference>
<protein>
    <submittedName>
        <fullName evidence="12">Glycyl-radical enzyme activating protein</fullName>
    </submittedName>
</protein>
<dbReference type="InterPro" id="IPR017896">
    <property type="entry name" value="4Fe4S_Fe-S-bd"/>
</dbReference>
<dbReference type="PIRSF" id="PIRSF000371">
    <property type="entry name" value="PFL_act_enz"/>
    <property type="match status" value="1"/>
</dbReference>
<comment type="cofactor">
    <cofactor evidence="1">
        <name>[4Fe-4S] cluster</name>
        <dbReference type="ChEBI" id="CHEBI:49883"/>
    </cofactor>
</comment>
<keyword evidence="6" id="KW-0479">Metal-binding</keyword>
<dbReference type="Gene3D" id="3.20.20.70">
    <property type="entry name" value="Aldolase class I"/>
    <property type="match status" value="1"/>
</dbReference>
<evidence type="ECO:0000256" key="7">
    <source>
        <dbReference type="ARBA" id="ARBA00023002"/>
    </source>
</evidence>
<dbReference type="SFLD" id="SFLDS00029">
    <property type="entry name" value="Radical_SAM"/>
    <property type="match status" value="1"/>
</dbReference>
<evidence type="ECO:0000256" key="3">
    <source>
        <dbReference type="ARBA" id="ARBA00011245"/>
    </source>
</evidence>
<evidence type="ECO:0000313" key="12">
    <source>
        <dbReference type="EMBL" id="MCW7754865.1"/>
    </source>
</evidence>
<comment type="subunit">
    <text evidence="3">Monomer.</text>
</comment>
<dbReference type="Proteomes" id="UP001209681">
    <property type="component" value="Unassembled WGS sequence"/>
</dbReference>
<dbReference type="InterPro" id="IPR034457">
    <property type="entry name" value="Organic_radical-activating"/>
</dbReference>
<keyword evidence="5" id="KW-0949">S-adenosyl-L-methionine</keyword>
<comment type="similarity">
    <text evidence="2">Belongs to the organic radical-activating enzymes family.</text>
</comment>
<keyword evidence="7" id="KW-0560">Oxidoreductase</keyword>
<accession>A0ABT3NBL6</accession>
<dbReference type="Pfam" id="PF04055">
    <property type="entry name" value="Radical_SAM"/>
    <property type="match status" value="1"/>
</dbReference>
<sequence>MMMGSRANQDAMGLIFDVQGHSVHDGPGTRTTVFLSGCPLHCVWCSNPEGLYRSPVVMHKLSRCQRCGNCLRSCPNGAVRVDNNILLHDREICAKCTSYNCLDTCYQEALELSGRYYSVDELMRIFQRDRQFWGSKGGVTFSGGEPLLQKEFIIEILKACKSSFIHTCVETTSCMDTDFFMEAMQYVDWAFTDIKHMDSGEHRRLTGVGNELILNNIRKLASASWNGVMVPRVPVIPGENDSPENMERTVRFIKDIGLDVVNLLPFHRLGESKYRQLGLTYAMADQSPPSDEAMRALQAMAESYGLYCFIGWETPF</sequence>
<dbReference type="InterPro" id="IPR013785">
    <property type="entry name" value="Aldolase_TIM"/>
</dbReference>
<dbReference type="PROSITE" id="PS01087">
    <property type="entry name" value="RADICAL_ACTIVATING"/>
    <property type="match status" value="1"/>
</dbReference>
<evidence type="ECO:0000256" key="4">
    <source>
        <dbReference type="ARBA" id="ARBA00022485"/>
    </source>
</evidence>
<keyword evidence="4" id="KW-0004">4Fe-4S</keyword>
<comment type="caution">
    <text evidence="12">The sequence shown here is derived from an EMBL/GenBank/DDBJ whole genome shotgun (WGS) entry which is preliminary data.</text>
</comment>
<dbReference type="CDD" id="cd01335">
    <property type="entry name" value="Radical_SAM"/>
    <property type="match status" value="1"/>
</dbReference>
<dbReference type="EMBL" id="JAPFPW010000017">
    <property type="protein sequence ID" value="MCW7754865.1"/>
    <property type="molecule type" value="Genomic_DNA"/>
</dbReference>
<evidence type="ECO:0000256" key="9">
    <source>
        <dbReference type="ARBA" id="ARBA00023014"/>
    </source>
</evidence>
<evidence type="ECO:0000259" key="10">
    <source>
        <dbReference type="PROSITE" id="PS51379"/>
    </source>
</evidence>
<dbReference type="SUPFAM" id="SSF102114">
    <property type="entry name" value="Radical SAM enzymes"/>
    <property type="match status" value="1"/>
</dbReference>